<feature type="transmembrane region" description="Helical" evidence="1">
    <location>
        <begin position="237"/>
        <end position="258"/>
    </location>
</feature>
<accession>A0A1G1W231</accession>
<keyword evidence="1" id="KW-0472">Membrane</keyword>
<protein>
    <submittedName>
        <fullName evidence="3">Uncharacterized protein</fullName>
    </submittedName>
</protein>
<dbReference type="EMBL" id="MHCN01000011">
    <property type="protein sequence ID" value="OGY21644.1"/>
    <property type="molecule type" value="Genomic_DNA"/>
</dbReference>
<dbReference type="AlphaFoldDB" id="A0A1G1W231"/>
<keyword evidence="1" id="KW-1133">Transmembrane helix</keyword>
<comment type="caution">
    <text evidence="3">The sequence shown here is derived from an EMBL/GenBank/DDBJ whole genome shotgun (WGS) entry which is preliminary data.</text>
</comment>
<evidence type="ECO:0000313" key="3">
    <source>
        <dbReference type="EMBL" id="OGY21644.1"/>
    </source>
</evidence>
<name>A0A1G1W231_9BACT</name>
<evidence type="ECO:0000256" key="1">
    <source>
        <dbReference type="SAM" id="Phobius"/>
    </source>
</evidence>
<feature type="chain" id="PRO_5009581101" evidence="2">
    <location>
        <begin position="24"/>
        <end position="268"/>
    </location>
</feature>
<keyword evidence="2" id="KW-0732">Signal</keyword>
<evidence type="ECO:0000313" key="4">
    <source>
        <dbReference type="Proteomes" id="UP000176299"/>
    </source>
</evidence>
<feature type="signal peptide" evidence="2">
    <location>
        <begin position="1"/>
        <end position="23"/>
    </location>
</feature>
<dbReference type="Proteomes" id="UP000176299">
    <property type="component" value="Unassembled WGS sequence"/>
</dbReference>
<evidence type="ECO:0000256" key="2">
    <source>
        <dbReference type="SAM" id="SignalP"/>
    </source>
</evidence>
<reference evidence="3 4" key="1">
    <citation type="journal article" date="2016" name="Nat. Commun.">
        <title>Thousands of microbial genomes shed light on interconnected biogeochemical processes in an aquifer system.</title>
        <authorList>
            <person name="Anantharaman K."/>
            <person name="Brown C.T."/>
            <person name="Hug L.A."/>
            <person name="Sharon I."/>
            <person name="Castelle C.J."/>
            <person name="Probst A.J."/>
            <person name="Thomas B.C."/>
            <person name="Singh A."/>
            <person name="Wilkins M.J."/>
            <person name="Karaoz U."/>
            <person name="Brodie E.L."/>
            <person name="Williams K.H."/>
            <person name="Hubbard S.S."/>
            <person name="Banfield J.F."/>
        </authorList>
    </citation>
    <scope>NUCLEOTIDE SEQUENCE [LARGE SCALE GENOMIC DNA]</scope>
</reference>
<organism evidence="3 4">
    <name type="scientific">Candidatus Woykebacteria bacterium GWA1_44_8</name>
    <dbReference type="NCBI Taxonomy" id="1802591"/>
    <lineage>
        <taxon>Bacteria</taxon>
        <taxon>Candidatus Woykeibacteriota</taxon>
    </lineage>
</organism>
<gene>
    <name evidence="3" type="ORF">A2113_03730</name>
</gene>
<keyword evidence="1" id="KW-0812">Transmembrane</keyword>
<sequence>MKKISCLIIVSCLFTISISPVWATPPSTPEKVFIKEILVSKDTIYLTNEESFISSDISSISSFSNYQFSINKILANLDDFQKESKVKLYLETTKGIEVVLKEDTIESLTSKKDYFHFFQGDTLRYQYATQHSLGTQVRKTPACTSDQVNILIDAIYHKKTIVPKEMVRPEGDICDYPQIRFPQVDISKIYNFSDKKSLDNSKLTLKIDNTIYRQYLLGYQPGVIFSGPNYYFTNNNLFYLAVIGLIISISTIFLIIFLRNKKKKKVDT</sequence>
<proteinExistence type="predicted"/>